<evidence type="ECO:0000313" key="1">
    <source>
        <dbReference type="EMBL" id="PSV00450.1"/>
    </source>
</evidence>
<organism evidence="1 2">
    <name type="scientific">Photobacterium kishitanii</name>
    <dbReference type="NCBI Taxonomy" id="318456"/>
    <lineage>
        <taxon>Bacteria</taxon>
        <taxon>Pseudomonadati</taxon>
        <taxon>Pseudomonadota</taxon>
        <taxon>Gammaproteobacteria</taxon>
        <taxon>Vibrionales</taxon>
        <taxon>Vibrionaceae</taxon>
        <taxon>Photobacterium</taxon>
    </lineage>
</organism>
<name>A0A2T3KLC1_9GAMM</name>
<reference evidence="1 2" key="1">
    <citation type="submission" date="2018-01" db="EMBL/GenBank/DDBJ databases">
        <title>Whole genome sequencing of Histamine producing bacteria.</title>
        <authorList>
            <person name="Butler K."/>
        </authorList>
    </citation>
    <scope>NUCLEOTIDE SEQUENCE [LARGE SCALE GENOMIC DNA]</scope>
    <source>
        <strain evidence="1 2">FS-7.2</strain>
    </source>
</reference>
<dbReference type="Proteomes" id="UP000241426">
    <property type="component" value="Unassembled WGS sequence"/>
</dbReference>
<proteinExistence type="predicted"/>
<evidence type="ECO:0000313" key="2">
    <source>
        <dbReference type="Proteomes" id="UP000241426"/>
    </source>
</evidence>
<accession>A0A2T3KLC1</accession>
<protein>
    <submittedName>
        <fullName evidence="1">Uncharacterized protein</fullName>
    </submittedName>
</protein>
<dbReference type="AlphaFoldDB" id="A0A2T3KLC1"/>
<sequence>MAIKPVSKFTLEHLPRNDEELNELIQYHAQFTSKYHGIDFRICTDRFRDYVCESFLGMTNGGYQQLRQFWLKSTNDLDNADSLTEALLEKLPSTIYLNGSSDISTDHDAVKYLSRSGHISVKGDFFPLKKNHFDVICENYKVILLIVNYPNESKYGKPNTANKLGAACYAIEKGFETDEHFSVVSACNGSDDCGDTYLVLVRK</sequence>
<dbReference type="EMBL" id="PYNF01000003">
    <property type="protein sequence ID" value="PSV00450.1"/>
    <property type="molecule type" value="Genomic_DNA"/>
</dbReference>
<comment type="caution">
    <text evidence="1">The sequence shown here is derived from an EMBL/GenBank/DDBJ whole genome shotgun (WGS) entry which is preliminary data.</text>
</comment>
<dbReference type="RefSeq" id="WP_107289080.1">
    <property type="nucleotide sequence ID" value="NZ_PYNF01000003.1"/>
</dbReference>
<gene>
    <name evidence="1" type="ORF">C9J27_04780</name>
</gene>